<proteinExistence type="predicted"/>
<dbReference type="RefSeq" id="WP_123932362.1">
    <property type="nucleotide sequence ID" value="NZ_JBPSDP010000017.1"/>
</dbReference>
<keyword evidence="4" id="KW-1185">Reference proteome</keyword>
<dbReference type="AlphaFoldDB" id="A0A3N4GEL0"/>
<organism evidence="3 4">
    <name type="scientific">Gordonia oryzae</name>
    <dbReference type="NCBI Taxonomy" id="2487349"/>
    <lineage>
        <taxon>Bacteria</taxon>
        <taxon>Bacillati</taxon>
        <taxon>Actinomycetota</taxon>
        <taxon>Actinomycetes</taxon>
        <taxon>Mycobacteriales</taxon>
        <taxon>Gordoniaceae</taxon>
        <taxon>Gordonia</taxon>
    </lineage>
</organism>
<feature type="region of interest" description="Disordered" evidence="1">
    <location>
        <begin position="1"/>
        <end position="22"/>
    </location>
</feature>
<evidence type="ECO:0000256" key="2">
    <source>
        <dbReference type="SAM" id="Phobius"/>
    </source>
</evidence>
<name>A0A3N4GEL0_9ACTN</name>
<feature type="transmembrane region" description="Helical" evidence="2">
    <location>
        <begin position="110"/>
        <end position="133"/>
    </location>
</feature>
<dbReference type="OrthoDB" id="4376396at2"/>
<accession>A0A3N4GEL0</accession>
<reference evidence="3 4" key="1">
    <citation type="submission" date="2018-11" db="EMBL/GenBank/DDBJ databases">
        <title>Draft genome sequence of Gordonia sp. RS15-1S isolated from rice stems.</title>
        <authorList>
            <person name="Muangham S."/>
        </authorList>
    </citation>
    <scope>NUCLEOTIDE SEQUENCE [LARGE SCALE GENOMIC DNA]</scope>
    <source>
        <strain evidence="3 4">RS15-1S</strain>
    </source>
</reference>
<sequence length="218" mass="23903">MIDPTSEDPDRRPSQAELDAQDLAELQRTSADRDRANLYPKPPTAPGPAPAALALHARVAFWGAAAAGLVCVVYGAINLGAIRDLLRDRMLADAVATPKGQPSAGQINTFASVLPVAGLIVTVLFLLGAYLFLRATATHHSRNCRNFFLTIVVLNLMCIPVGLDLFFRYPSLWSGTVILGWIQFALLLVSAVMTLRRVVDRWLPESTRMRPTRMLRAR</sequence>
<comment type="caution">
    <text evidence="3">The sequence shown here is derived from an EMBL/GenBank/DDBJ whole genome shotgun (WGS) entry which is preliminary data.</text>
</comment>
<keyword evidence="2" id="KW-0472">Membrane</keyword>
<evidence type="ECO:0000313" key="3">
    <source>
        <dbReference type="EMBL" id="RPA57471.1"/>
    </source>
</evidence>
<feature type="transmembrane region" description="Helical" evidence="2">
    <location>
        <begin position="59"/>
        <end position="82"/>
    </location>
</feature>
<feature type="transmembrane region" description="Helical" evidence="2">
    <location>
        <begin position="145"/>
        <end position="167"/>
    </location>
</feature>
<keyword evidence="2" id="KW-1133">Transmembrane helix</keyword>
<keyword evidence="2" id="KW-0812">Transmembrane</keyword>
<dbReference type="EMBL" id="RKMH01000016">
    <property type="protein sequence ID" value="RPA57471.1"/>
    <property type="molecule type" value="Genomic_DNA"/>
</dbReference>
<evidence type="ECO:0000313" key="4">
    <source>
        <dbReference type="Proteomes" id="UP000267536"/>
    </source>
</evidence>
<gene>
    <name evidence="3" type="ORF">EF294_18300</name>
</gene>
<protein>
    <submittedName>
        <fullName evidence="3">Uncharacterized protein</fullName>
    </submittedName>
</protein>
<feature type="transmembrane region" description="Helical" evidence="2">
    <location>
        <begin position="173"/>
        <end position="195"/>
    </location>
</feature>
<evidence type="ECO:0000256" key="1">
    <source>
        <dbReference type="SAM" id="MobiDB-lite"/>
    </source>
</evidence>
<dbReference type="Proteomes" id="UP000267536">
    <property type="component" value="Unassembled WGS sequence"/>
</dbReference>